<keyword evidence="3" id="KW-0328">Glycosyltransferase</keyword>
<feature type="transmembrane region" description="Helical" evidence="8">
    <location>
        <begin position="231"/>
        <end position="251"/>
    </location>
</feature>
<accession>A0A0G0B6W0</accession>
<comment type="caution">
    <text evidence="10">The sequence shown here is derived from an EMBL/GenBank/DDBJ whole genome shotgun (WGS) entry which is preliminary data.</text>
</comment>
<keyword evidence="6 8" id="KW-1133">Transmembrane helix</keyword>
<dbReference type="Proteomes" id="UP000034927">
    <property type="component" value="Unassembled WGS sequence"/>
</dbReference>
<comment type="subcellular location">
    <subcellularLocation>
        <location evidence="1">Cell membrane</location>
        <topology evidence="1">Multi-pass membrane protein</topology>
    </subcellularLocation>
</comment>
<feature type="transmembrane region" description="Helical" evidence="8">
    <location>
        <begin position="288"/>
        <end position="304"/>
    </location>
</feature>
<dbReference type="PANTHER" id="PTHR33908:SF11">
    <property type="entry name" value="MEMBRANE PROTEIN"/>
    <property type="match status" value="1"/>
</dbReference>
<reference evidence="10 11" key="1">
    <citation type="journal article" date="2015" name="Nature">
        <title>rRNA introns, odd ribosomes, and small enigmatic genomes across a large radiation of phyla.</title>
        <authorList>
            <person name="Brown C.T."/>
            <person name="Hug L.A."/>
            <person name="Thomas B.C."/>
            <person name="Sharon I."/>
            <person name="Castelle C.J."/>
            <person name="Singh A."/>
            <person name="Wilkins M.J."/>
            <person name="Williams K.H."/>
            <person name="Banfield J.F."/>
        </authorList>
    </citation>
    <scope>NUCLEOTIDE SEQUENCE [LARGE SCALE GENOMIC DNA]</scope>
</reference>
<feature type="transmembrane region" description="Helical" evidence="8">
    <location>
        <begin position="9"/>
        <end position="28"/>
    </location>
</feature>
<feature type="transmembrane region" description="Helical" evidence="8">
    <location>
        <begin position="132"/>
        <end position="151"/>
    </location>
</feature>
<gene>
    <name evidence="10" type="ORF">UR53_C0002G0080</name>
</gene>
<dbReference type="AlphaFoldDB" id="A0A0G0B6W0"/>
<feature type="transmembrane region" description="Helical" evidence="8">
    <location>
        <begin position="109"/>
        <end position="126"/>
    </location>
</feature>
<dbReference type="InterPro" id="IPR038731">
    <property type="entry name" value="RgtA/B/C-like"/>
</dbReference>
<dbReference type="GO" id="GO:0009103">
    <property type="term" value="P:lipopolysaccharide biosynthetic process"/>
    <property type="evidence" value="ECO:0007669"/>
    <property type="project" value="UniProtKB-ARBA"/>
</dbReference>
<proteinExistence type="predicted"/>
<feature type="transmembrane region" description="Helical" evidence="8">
    <location>
        <begin position="163"/>
        <end position="191"/>
    </location>
</feature>
<evidence type="ECO:0000256" key="4">
    <source>
        <dbReference type="ARBA" id="ARBA00022679"/>
    </source>
</evidence>
<feature type="transmembrane region" description="Helical" evidence="8">
    <location>
        <begin position="197"/>
        <end position="219"/>
    </location>
</feature>
<feature type="transmembrane region" description="Helical" evidence="8">
    <location>
        <begin position="335"/>
        <end position="353"/>
    </location>
</feature>
<organism evidence="10 11">
    <name type="scientific">Candidatus Magasanikbacteria bacterium GW2011_GWC2_34_16</name>
    <dbReference type="NCBI Taxonomy" id="1619045"/>
    <lineage>
        <taxon>Bacteria</taxon>
        <taxon>Candidatus Magasanikiibacteriota</taxon>
    </lineage>
</organism>
<evidence type="ECO:0000256" key="6">
    <source>
        <dbReference type="ARBA" id="ARBA00022989"/>
    </source>
</evidence>
<evidence type="ECO:0000256" key="1">
    <source>
        <dbReference type="ARBA" id="ARBA00004651"/>
    </source>
</evidence>
<feature type="transmembrane region" description="Helical" evidence="8">
    <location>
        <begin position="70"/>
        <end position="97"/>
    </location>
</feature>
<evidence type="ECO:0000256" key="7">
    <source>
        <dbReference type="ARBA" id="ARBA00023136"/>
    </source>
</evidence>
<dbReference type="GO" id="GO:0005886">
    <property type="term" value="C:plasma membrane"/>
    <property type="evidence" value="ECO:0007669"/>
    <property type="project" value="UniProtKB-SubCell"/>
</dbReference>
<evidence type="ECO:0000256" key="5">
    <source>
        <dbReference type="ARBA" id="ARBA00022692"/>
    </source>
</evidence>
<keyword evidence="4" id="KW-0808">Transferase</keyword>
<feature type="transmembrane region" description="Helical" evidence="8">
    <location>
        <begin position="257"/>
        <end position="276"/>
    </location>
</feature>
<dbReference type="EMBL" id="LBPO01000002">
    <property type="protein sequence ID" value="KKP59466.1"/>
    <property type="molecule type" value="Genomic_DNA"/>
</dbReference>
<keyword evidence="2" id="KW-1003">Cell membrane</keyword>
<dbReference type="GO" id="GO:0016763">
    <property type="term" value="F:pentosyltransferase activity"/>
    <property type="evidence" value="ECO:0007669"/>
    <property type="project" value="TreeGrafter"/>
</dbReference>
<evidence type="ECO:0000313" key="11">
    <source>
        <dbReference type="Proteomes" id="UP000034927"/>
    </source>
</evidence>
<evidence type="ECO:0000256" key="8">
    <source>
        <dbReference type="SAM" id="Phobius"/>
    </source>
</evidence>
<sequence length="493" mass="58150">MKPWYNKNFLIFTFILIIATSLRLLAILKYGDFWGDEMFSFTYSQKPWLDSMKFWLWETNPPLHLLLLKLWFYIVPATEFFARSLSLIIGVISIIFFYRLSCQLFNEKIAFLASFFLSAHSYHIFISSTTRTYALLILLIILSTDLFYKIFILDKKTKKNIIWFVVINSLMLFSHLTGIITLFAQLVALFILFRRQIIYWIKIVSIPIAIWLAWIIPSLTFKISTSFFGTAWYFGLGNDWTNLVGTLQSIFQGPSNQYIGIGIIFSFLLITTFNLYQQKKTNKLNTNFILLTIFILVPGTTFALTGLWNIKFFIIILPWTILLLVYLLDFYLHKILLTLIVLCLLLWPGLTRLNKVLPLNNWQTVNDYLSGKYNPAKKQVVIYEHFFDKILIDRYYQGKISIIPYTEGDQENQPEDYAIITTNYAMYLRPEKEINDWLDKKAVEQNDEIFLLHKDSLGININKVLESRGWKRQEESYPHLLEYQEIILYVKSQ</sequence>
<evidence type="ECO:0000256" key="2">
    <source>
        <dbReference type="ARBA" id="ARBA00022475"/>
    </source>
</evidence>
<dbReference type="PANTHER" id="PTHR33908">
    <property type="entry name" value="MANNOSYLTRANSFERASE YKCB-RELATED"/>
    <property type="match status" value="1"/>
</dbReference>
<dbReference type="InterPro" id="IPR050297">
    <property type="entry name" value="LipidA_mod_glycosyltrf_83"/>
</dbReference>
<feature type="domain" description="Glycosyltransferase RgtA/B/C/D-like" evidence="9">
    <location>
        <begin position="60"/>
        <end position="218"/>
    </location>
</feature>
<name>A0A0G0B6W0_9BACT</name>
<protein>
    <recommendedName>
        <fullName evidence="9">Glycosyltransferase RgtA/B/C/D-like domain-containing protein</fullName>
    </recommendedName>
</protein>
<keyword evidence="5 8" id="KW-0812">Transmembrane</keyword>
<evidence type="ECO:0000259" key="9">
    <source>
        <dbReference type="Pfam" id="PF13231"/>
    </source>
</evidence>
<dbReference type="Pfam" id="PF13231">
    <property type="entry name" value="PMT_2"/>
    <property type="match status" value="1"/>
</dbReference>
<keyword evidence="7 8" id="KW-0472">Membrane</keyword>
<evidence type="ECO:0000313" key="10">
    <source>
        <dbReference type="EMBL" id="KKP59466.1"/>
    </source>
</evidence>
<evidence type="ECO:0000256" key="3">
    <source>
        <dbReference type="ARBA" id="ARBA00022676"/>
    </source>
</evidence>